<dbReference type="PANTHER" id="PTHR11360">
    <property type="entry name" value="MONOCARBOXYLATE TRANSPORTER"/>
    <property type="match status" value="1"/>
</dbReference>
<evidence type="ECO:0000256" key="1">
    <source>
        <dbReference type="SAM" id="Phobius"/>
    </source>
</evidence>
<dbReference type="InterPro" id="IPR050327">
    <property type="entry name" value="Proton-linked_MCT"/>
</dbReference>
<feature type="transmembrane region" description="Helical" evidence="1">
    <location>
        <begin position="323"/>
        <end position="346"/>
    </location>
</feature>
<dbReference type="InterPro" id="IPR036259">
    <property type="entry name" value="MFS_trans_sf"/>
</dbReference>
<protein>
    <submittedName>
        <fullName evidence="2">MFS general substrate transporter</fullName>
    </submittedName>
</protein>
<organism evidence="2 3">
    <name type="scientific">Laetiporus sulphureus 93-53</name>
    <dbReference type="NCBI Taxonomy" id="1314785"/>
    <lineage>
        <taxon>Eukaryota</taxon>
        <taxon>Fungi</taxon>
        <taxon>Dikarya</taxon>
        <taxon>Basidiomycota</taxon>
        <taxon>Agaricomycotina</taxon>
        <taxon>Agaricomycetes</taxon>
        <taxon>Polyporales</taxon>
        <taxon>Laetiporus</taxon>
    </lineage>
</organism>
<dbReference type="EMBL" id="KV427628">
    <property type="protein sequence ID" value="KZT05783.1"/>
    <property type="molecule type" value="Genomic_DNA"/>
</dbReference>
<evidence type="ECO:0000313" key="3">
    <source>
        <dbReference type="Proteomes" id="UP000076871"/>
    </source>
</evidence>
<dbReference type="PANTHER" id="PTHR11360:SF234">
    <property type="entry name" value="MFS-TYPE TRANSPORTER DBAD-RELATED"/>
    <property type="match status" value="1"/>
</dbReference>
<reference evidence="2 3" key="1">
    <citation type="journal article" date="2016" name="Mol. Biol. Evol.">
        <title>Comparative Genomics of Early-Diverging Mushroom-Forming Fungi Provides Insights into the Origins of Lignocellulose Decay Capabilities.</title>
        <authorList>
            <person name="Nagy L.G."/>
            <person name="Riley R."/>
            <person name="Tritt A."/>
            <person name="Adam C."/>
            <person name="Daum C."/>
            <person name="Floudas D."/>
            <person name="Sun H."/>
            <person name="Yadav J.S."/>
            <person name="Pangilinan J."/>
            <person name="Larsson K.H."/>
            <person name="Matsuura K."/>
            <person name="Barry K."/>
            <person name="Labutti K."/>
            <person name="Kuo R."/>
            <person name="Ohm R.A."/>
            <person name="Bhattacharya S.S."/>
            <person name="Shirouzu T."/>
            <person name="Yoshinaga Y."/>
            <person name="Martin F.M."/>
            <person name="Grigoriev I.V."/>
            <person name="Hibbett D.S."/>
        </authorList>
    </citation>
    <scope>NUCLEOTIDE SEQUENCE [LARGE SCALE GENOMIC DNA]</scope>
    <source>
        <strain evidence="2 3">93-53</strain>
    </source>
</reference>
<feature type="transmembrane region" description="Helical" evidence="1">
    <location>
        <begin position="239"/>
        <end position="260"/>
    </location>
</feature>
<feature type="transmembrane region" description="Helical" evidence="1">
    <location>
        <begin position="48"/>
        <end position="68"/>
    </location>
</feature>
<keyword evidence="1" id="KW-0472">Membrane</keyword>
<feature type="transmembrane region" description="Helical" evidence="1">
    <location>
        <begin position="352"/>
        <end position="378"/>
    </location>
</feature>
<dbReference type="OrthoDB" id="6499973at2759"/>
<keyword evidence="1" id="KW-0812">Transmembrane</keyword>
<keyword evidence="1" id="KW-1133">Transmembrane helix</keyword>
<dbReference type="RefSeq" id="XP_040763523.1">
    <property type="nucleotide sequence ID" value="XM_040912672.1"/>
</dbReference>
<sequence length="450" mass="48512">MSAVEEGKLHEIAASSELPKGDIQNTNTQQVPLPSPALPSIDIPDGGLRAWMSVLGGFIVLFCTFGYSNSFGVYQAYFTLAGTSSSSNISWIGSLQLFLAFSMGLPAGRLLDKGYFRITTIVGSVLFVFSMFMLSLTDPHDGLLLVPAQSVQAHHWRRRRAFAIGIVASGTTSHCAGVGGIVYPIMLNQLIHGSAGFAWGVRASAFMTLGLLAIANCLMTTRLPERKDGLASMGMLKAIFADLAYTALQIGFFLTLWGLYYPYFYLQLWVNLHGLSENLAFYTVRAIPIQTPRRTPLTAGQIAILNAGSIPGRVVLNILADDFGVFNVLCPVILIMGVLVFAMFGVTHTGSVIVFALLYGFFSGSYLSLSAAALASLAKSVDEVGVRLGAAYFMASFAFLTGTPINGALLGTDDRWYRPTVFSGVVLVVGSVFTIIARFMYARRKGVHRV</sequence>
<dbReference type="InParanoid" id="A0A165DWP5"/>
<dbReference type="AlphaFoldDB" id="A0A165DWP5"/>
<dbReference type="Gene3D" id="1.20.1250.20">
    <property type="entry name" value="MFS general substrate transporter like domains"/>
    <property type="match status" value="1"/>
</dbReference>
<feature type="transmembrane region" description="Helical" evidence="1">
    <location>
        <begin position="161"/>
        <end position="185"/>
    </location>
</feature>
<feature type="transmembrane region" description="Helical" evidence="1">
    <location>
        <begin position="114"/>
        <end position="134"/>
    </location>
</feature>
<dbReference type="SUPFAM" id="SSF103473">
    <property type="entry name" value="MFS general substrate transporter"/>
    <property type="match status" value="1"/>
</dbReference>
<feature type="transmembrane region" description="Helical" evidence="1">
    <location>
        <begin position="390"/>
        <end position="409"/>
    </location>
</feature>
<dbReference type="GeneID" id="63829700"/>
<dbReference type="Proteomes" id="UP000076871">
    <property type="component" value="Unassembled WGS sequence"/>
</dbReference>
<feature type="transmembrane region" description="Helical" evidence="1">
    <location>
        <begin position="421"/>
        <end position="441"/>
    </location>
</feature>
<keyword evidence="3" id="KW-1185">Reference proteome</keyword>
<proteinExistence type="predicted"/>
<accession>A0A165DWP5</accession>
<feature type="transmembrane region" description="Helical" evidence="1">
    <location>
        <begin position="197"/>
        <end position="218"/>
    </location>
</feature>
<gene>
    <name evidence="2" type="ORF">LAESUDRAFT_760014</name>
</gene>
<name>A0A165DWP5_9APHY</name>
<evidence type="ECO:0000313" key="2">
    <source>
        <dbReference type="EMBL" id="KZT05783.1"/>
    </source>
</evidence>